<name>A0A8D2MJY9_ZONAL</name>
<accession>A0A8D2MJY9</accession>
<sequence length="165" mass="17347">QVLAPNAFTSVSSCSPSRASILTGLPQVGAHGSTWGRRLCTPSTSPTQRRTAQSCRWGETSPGSRSLSGASCRARTRGLSSSMLPSTTLTAAGTPSPSMGPFVRSLAMDRAGWAGSLTGSHRFTSQSKCRSLPLSQTRRLPGRTWLPSTRPSGAWTKVGAWPGWG</sequence>
<dbReference type="AlphaFoldDB" id="A0A8D2MJY9"/>
<dbReference type="SUPFAM" id="SSF53649">
    <property type="entry name" value="Alkaline phosphatase-like"/>
    <property type="match status" value="1"/>
</dbReference>
<dbReference type="Gene3D" id="3.40.720.10">
    <property type="entry name" value="Alkaline Phosphatase, subunit A"/>
    <property type="match status" value="1"/>
</dbReference>
<keyword evidence="2" id="KW-0378">Hydrolase</keyword>
<dbReference type="Proteomes" id="UP000694413">
    <property type="component" value="Unassembled WGS sequence"/>
</dbReference>
<evidence type="ECO:0000256" key="3">
    <source>
        <dbReference type="SAM" id="MobiDB-lite"/>
    </source>
</evidence>
<reference evidence="4" key="2">
    <citation type="submission" date="2025-09" db="UniProtKB">
        <authorList>
            <consortium name="Ensembl"/>
        </authorList>
    </citation>
    <scope>IDENTIFICATION</scope>
</reference>
<keyword evidence="5" id="KW-1185">Reference proteome</keyword>
<comment type="similarity">
    <text evidence="1">Belongs to the sulfatase family.</text>
</comment>
<feature type="region of interest" description="Disordered" evidence="3">
    <location>
        <begin position="77"/>
        <end position="96"/>
    </location>
</feature>
<dbReference type="PROSITE" id="PS00523">
    <property type="entry name" value="SULFATASE_1"/>
    <property type="match status" value="1"/>
</dbReference>
<dbReference type="GO" id="GO:0016787">
    <property type="term" value="F:hydrolase activity"/>
    <property type="evidence" value="ECO:0007669"/>
    <property type="project" value="UniProtKB-KW"/>
</dbReference>
<evidence type="ECO:0000256" key="2">
    <source>
        <dbReference type="ARBA" id="ARBA00022801"/>
    </source>
</evidence>
<reference evidence="4" key="1">
    <citation type="submission" date="2025-08" db="UniProtKB">
        <authorList>
            <consortium name="Ensembl"/>
        </authorList>
    </citation>
    <scope>IDENTIFICATION</scope>
</reference>
<dbReference type="InterPro" id="IPR017850">
    <property type="entry name" value="Alkaline_phosphatase_core_sf"/>
</dbReference>
<proteinExistence type="inferred from homology"/>
<protein>
    <submittedName>
        <fullName evidence="4">Uncharacterized protein</fullName>
    </submittedName>
</protein>
<feature type="region of interest" description="Disordered" evidence="3">
    <location>
        <begin position="33"/>
        <end position="71"/>
    </location>
</feature>
<evidence type="ECO:0000256" key="1">
    <source>
        <dbReference type="ARBA" id="ARBA00008779"/>
    </source>
</evidence>
<dbReference type="InterPro" id="IPR024607">
    <property type="entry name" value="Sulfatase_CS"/>
</dbReference>
<evidence type="ECO:0000313" key="5">
    <source>
        <dbReference type="Proteomes" id="UP000694413"/>
    </source>
</evidence>
<feature type="compositionally biased region" description="Low complexity" evidence="3">
    <location>
        <begin position="79"/>
        <end position="90"/>
    </location>
</feature>
<feature type="compositionally biased region" description="Polar residues" evidence="3">
    <location>
        <begin position="41"/>
        <end position="54"/>
    </location>
</feature>
<dbReference type="Ensembl" id="ENSZALT00000012170.1">
    <property type="protein sequence ID" value="ENSZALP00000008637.1"/>
    <property type="gene ID" value="ENSZALG00000007508.1"/>
</dbReference>
<organism evidence="4 5">
    <name type="scientific">Zonotrichia albicollis</name>
    <name type="common">White-throated sparrow</name>
    <name type="synonym">Fringilla albicollis</name>
    <dbReference type="NCBI Taxonomy" id="44394"/>
    <lineage>
        <taxon>Eukaryota</taxon>
        <taxon>Metazoa</taxon>
        <taxon>Chordata</taxon>
        <taxon>Craniata</taxon>
        <taxon>Vertebrata</taxon>
        <taxon>Euteleostomi</taxon>
        <taxon>Archelosauria</taxon>
        <taxon>Archosauria</taxon>
        <taxon>Dinosauria</taxon>
        <taxon>Saurischia</taxon>
        <taxon>Theropoda</taxon>
        <taxon>Coelurosauria</taxon>
        <taxon>Aves</taxon>
        <taxon>Neognathae</taxon>
        <taxon>Neoaves</taxon>
        <taxon>Telluraves</taxon>
        <taxon>Australaves</taxon>
        <taxon>Passeriformes</taxon>
        <taxon>Passerellidae</taxon>
        <taxon>Zonotrichia</taxon>
    </lineage>
</organism>
<evidence type="ECO:0000313" key="4">
    <source>
        <dbReference type="Ensembl" id="ENSZALP00000008637.1"/>
    </source>
</evidence>